<accession>A0A183SIC6</accession>
<dbReference type="WBParaSite" id="SSLN_0000411601-mRNA-1">
    <property type="protein sequence ID" value="SSLN_0000411601-mRNA-1"/>
    <property type="gene ID" value="SSLN_0000411601"/>
</dbReference>
<dbReference type="STRING" id="70667.A0A183SIC6"/>
<evidence type="ECO:0000313" key="3">
    <source>
        <dbReference type="WBParaSite" id="SSLN_0000411601-mRNA-1"/>
    </source>
</evidence>
<proteinExistence type="predicted"/>
<protein>
    <submittedName>
        <fullName evidence="3">F-box domain-containing protein</fullName>
    </submittedName>
</protein>
<organism evidence="3">
    <name type="scientific">Schistocephalus solidus</name>
    <name type="common">Tapeworm</name>
    <dbReference type="NCBI Taxonomy" id="70667"/>
    <lineage>
        <taxon>Eukaryota</taxon>
        <taxon>Metazoa</taxon>
        <taxon>Spiralia</taxon>
        <taxon>Lophotrochozoa</taxon>
        <taxon>Platyhelminthes</taxon>
        <taxon>Cestoda</taxon>
        <taxon>Eucestoda</taxon>
        <taxon>Diphyllobothriidea</taxon>
        <taxon>Diphyllobothriidae</taxon>
        <taxon>Schistocephalus</taxon>
    </lineage>
</organism>
<evidence type="ECO:0000313" key="1">
    <source>
        <dbReference type="EMBL" id="VDL90359.1"/>
    </source>
</evidence>
<name>A0A183SIC6_SCHSO</name>
<gene>
    <name evidence="1" type="ORF">SSLN_LOCUS3974</name>
</gene>
<evidence type="ECO:0000313" key="2">
    <source>
        <dbReference type="Proteomes" id="UP000275846"/>
    </source>
</evidence>
<dbReference type="AlphaFoldDB" id="A0A183SIC6"/>
<dbReference type="Proteomes" id="UP000275846">
    <property type="component" value="Unassembled WGS sequence"/>
</dbReference>
<reference evidence="1 2" key="2">
    <citation type="submission" date="2018-11" db="EMBL/GenBank/DDBJ databases">
        <authorList>
            <consortium name="Pathogen Informatics"/>
        </authorList>
    </citation>
    <scope>NUCLEOTIDE SEQUENCE [LARGE SCALE GENOMIC DNA]</scope>
    <source>
        <strain evidence="1 2">NST_G2</strain>
    </source>
</reference>
<keyword evidence="2" id="KW-1185">Reference proteome</keyword>
<sequence>MKCVVNNRLLIPTASDIKDLESLTPNTLLLMLKSLGLPSAEDLVTQYHAGWKQIHYLANYKMFSSFMRGGNKYTTWQIFFDDERIPLSTKYKMISSVMRGGNKYTTWRMFFDNERIPLSTKNKMISSVPRAEIRCEETCDGFVRTKYVRTTGGVVKRDVRRICLLESAEAGACGKNGFGPFAPVADSVS</sequence>
<reference evidence="3" key="1">
    <citation type="submission" date="2016-06" db="UniProtKB">
        <authorList>
            <consortium name="WormBaseParasite"/>
        </authorList>
    </citation>
    <scope>IDENTIFICATION</scope>
</reference>
<dbReference type="OrthoDB" id="8046937at2759"/>
<dbReference type="EMBL" id="UYSU01032706">
    <property type="protein sequence ID" value="VDL90359.1"/>
    <property type="molecule type" value="Genomic_DNA"/>
</dbReference>